<dbReference type="EC" id="3.4.19.12" evidence="3"/>
<protein>
    <recommendedName>
        <fullName evidence="3">ubiquitinyl hydrolase 1</fullName>
        <ecNumber evidence="3">3.4.19.12</ecNumber>
    </recommendedName>
</protein>
<proteinExistence type="inferred from homology"/>
<keyword evidence="8" id="KW-0378">Hydrolase</keyword>
<evidence type="ECO:0000256" key="10">
    <source>
        <dbReference type="ARBA" id="ARBA00058678"/>
    </source>
</evidence>
<evidence type="ECO:0000259" key="14">
    <source>
        <dbReference type="PROSITE" id="PS50271"/>
    </source>
</evidence>
<evidence type="ECO:0000256" key="3">
    <source>
        <dbReference type="ARBA" id="ARBA00012759"/>
    </source>
</evidence>
<dbReference type="PROSITE" id="PS50235">
    <property type="entry name" value="USP_3"/>
    <property type="match status" value="1"/>
</dbReference>
<dbReference type="SUPFAM" id="SSF57850">
    <property type="entry name" value="RING/U-box"/>
    <property type="match status" value="1"/>
</dbReference>
<dbReference type="CDD" id="cd02257">
    <property type="entry name" value="Peptidase_C19"/>
    <property type="match status" value="1"/>
</dbReference>
<name>A0AA38THW6_9ASTR</name>
<keyword evidence="5" id="KW-0479">Metal-binding</keyword>
<evidence type="ECO:0000256" key="5">
    <source>
        <dbReference type="ARBA" id="ARBA00022723"/>
    </source>
</evidence>
<reference evidence="15" key="1">
    <citation type="submission" date="2023-03" db="EMBL/GenBank/DDBJ databases">
        <title>Chromosome-scale reference genome and RAD-based genetic map of yellow starthistle (Centaurea solstitialis) reveal putative structural variation and QTLs associated with invader traits.</title>
        <authorList>
            <person name="Reatini B."/>
            <person name="Cang F.A."/>
            <person name="Jiang Q."/>
            <person name="Mckibben M.T.W."/>
            <person name="Barker M.S."/>
            <person name="Rieseberg L.H."/>
            <person name="Dlugosch K.M."/>
        </authorList>
    </citation>
    <scope>NUCLEOTIDE SEQUENCE</scope>
    <source>
        <strain evidence="15">CAN-66</strain>
        <tissue evidence="15">Leaf</tissue>
    </source>
</reference>
<dbReference type="Gene3D" id="3.30.40.10">
    <property type="entry name" value="Zinc/RING finger domain, C3HC4 (zinc finger)"/>
    <property type="match status" value="1"/>
</dbReference>
<evidence type="ECO:0000256" key="4">
    <source>
        <dbReference type="ARBA" id="ARBA00022670"/>
    </source>
</evidence>
<comment type="catalytic activity">
    <reaction evidence="1">
        <text>Thiol-dependent hydrolysis of ester, thioester, amide, peptide and isopeptide bonds formed by the C-terminal Gly of ubiquitin (a 76-residue protein attached to proteins as an intracellular targeting signal).</text>
        <dbReference type="EC" id="3.4.19.12"/>
    </reaction>
</comment>
<dbReference type="Proteomes" id="UP001172457">
    <property type="component" value="Chromosome 3"/>
</dbReference>
<keyword evidence="9" id="KW-0862">Zinc</keyword>
<keyword evidence="4" id="KW-0645">Protease</keyword>
<feature type="compositionally biased region" description="Basic residues" evidence="12">
    <location>
        <begin position="396"/>
        <end position="409"/>
    </location>
</feature>
<organism evidence="15 16">
    <name type="scientific">Centaurea solstitialis</name>
    <name type="common">yellow star-thistle</name>
    <dbReference type="NCBI Taxonomy" id="347529"/>
    <lineage>
        <taxon>Eukaryota</taxon>
        <taxon>Viridiplantae</taxon>
        <taxon>Streptophyta</taxon>
        <taxon>Embryophyta</taxon>
        <taxon>Tracheophyta</taxon>
        <taxon>Spermatophyta</taxon>
        <taxon>Magnoliopsida</taxon>
        <taxon>eudicotyledons</taxon>
        <taxon>Gunneridae</taxon>
        <taxon>Pentapetalae</taxon>
        <taxon>asterids</taxon>
        <taxon>campanulids</taxon>
        <taxon>Asterales</taxon>
        <taxon>Asteraceae</taxon>
        <taxon>Carduoideae</taxon>
        <taxon>Cardueae</taxon>
        <taxon>Centaureinae</taxon>
        <taxon>Centaurea</taxon>
    </lineage>
</organism>
<dbReference type="InterPro" id="IPR050164">
    <property type="entry name" value="Peptidase_C19"/>
</dbReference>
<keyword evidence="16" id="KW-1185">Reference proteome</keyword>
<dbReference type="GO" id="GO:0016579">
    <property type="term" value="P:protein deubiquitination"/>
    <property type="evidence" value="ECO:0007669"/>
    <property type="project" value="InterPro"/>
</dbReference>
<gene>
    <name evidence="15" type="ORF">OSB04_010195</name>
</gene>
<dbReference type="EMBL" id="JARYMX010000003">
    <property type="protein sequence ID" value="KAJ9555581.1"/>
    <property type="molecule type" value="Genomic_DNA"/>
</dbReference>
<comment type="function">
    <text evidence="10">Recognizes and hydrolyzes the peptide bond at the C-terminal Gly of ubiquitin. Involved in the processing of poly-ubiquitin precursors as well as that of ubiquitinated proteins. Is involved in resistance to the arginine analog canavanine (CAN).</text>
</comment>
<evidence type="ECO:0000313" key="16">
    <source>
        <dbReference type="Proteomes" id="UP001172457"/>
    </source>
</evidence>
<feature type="compositionally biased region" description="Basic residues" evidence="12">
    <location>
        <begin position="1"/>
        <end position="10"/>
    </location>
</feature>
<dbReference type="GO" id="GO:0006508">
    <property type="term" value="P:proteolysis"/>
    <property type="evidence" value="ECO:0007669"/>
    <property type="project" value="UniProtKB-KW"/>
</dbReference>
<keyword evidence="7" id="KW-0833">Ubl conjugation pathway</keyword>
<dbReference type="InterPro" id="IPR018200">
    <property type="entry name" value="USP_CS"/>
</dbReference>
<dbReference type="PROSITE" id="PS50271">
    <property type="entry name" value="ZF_UBP"/>
    <property type="match status" value="1"/>
</dbReference>
<dbReference type="GO" id="GO:0004843">
    <property type="term" value="F:cysteine-type deubiquitinase activity"/>
    <property type="evidence" value="ECO:0007669"/>
    <property type="project" value="UniProtKB-EC"/>
</dbReference>
<dbReference type="GO" id="GO:0008270">
    <property type="term" value="F:zinc ion binding"/>
    <property type="evidence" value="ECO:0007669"/>
    <property type="project" value="UniProtKB-KW"/>
</dbReference>
<dbReference type="Gene3D" id="3.90.70.10">
    <property type="entry name" value="Cysteine proteinases"/>
    <property type="match status" value="1"/>
</dbReference>
<evidence type="ECO:0000256" key="6">
    <source>
        <dbReference type="ARBA" id="ARBA00022771"/>
    </source>
</evidence>
<feature type="domain" description="USP" evidence="13">
    <location>
        <begin position="227"/>
        <end position="518"/>
    </location>
</feature>
<dbReference type="PANTHER" id="PTHR24006:SF781">
    <property type="entry name" value="LD34905P"/>
    <property type="match status" value="1"/>
</dbReference>
<dbReference type="FunFam" id="3.30.40.10:FF:000900">
    <property type="entry name" value="Ubiquitinyl hydrolase 1"/>
    <property type="match status" value="1"/>
</dbReference>
<comment type="caution">
    <text evidence="15">The sequence shown here is derived from an EMBL/GenBank/DDBJ whole genome shotgun (WGS) entry which is preliminary data.</text>
</comment>
<evidence type="ECO:0000313" key="15">
    <source>
        <dbReference type="EMBL" id="KAJ9555581.1"/>
    </source>
</evidence>
<evidence type="ECO:0000256" key="8">
    <source>
        <dbReference type="ARBA" id="ARBA00022801"/>
    </source>
</evidence>
<feature type="region of interest" description="Disordered" evidence="12">
    <location>
        <begin position="380"/>
        <end position="409"/>
    </location>
</feature>
<dbReference type="InterPro" id="IPR013083">
    <property type="entry name" value="Znf_RING/FYVE/PHD"/>
</dbReference>
<dbReference type="InterPro" id="IPR038765">
    <property type="entry name" value="Papain-like_cys_pep_sf"/>
</dbReference>
<accession>A0AA38THW6</accession>
<dbReference type="SUPFAM" id="SSF54001">
    <property type="entry name" value="Cysteine proteinases"/>
    <property type="match status" value="1"/>
</dbReference>
<dbReference type="PANTHER" id="PTHR24006">
    <property type="entry name" value="UBIQUITIN CARBOXYL-TERMINAL HYDROLASE"/>
    <property type="match status" value="1"/>
</dbReference>
<evidence type="ECO:0000256" key="1">
    <source>
        <dbReference type="ARBA" id="ARBA00000707"/>
    </source>
</evidence>
<dbReference type="InterPro" id="IPR001607">
    <property type="entry name" value="Znf_UBP"/>
</dbReference>
<evidence type="ECO:0000256" key="7">
    <source>
        <dbReference type="ARBA" id="ARBA00022786"/>
    </source>
</evidence>
<feature type="domain" description="UBP-type" evidence="14">
    <location>
        <begin position="47"/>
        <end position="178"/>
    </location>
</feature>
<dbReference type="SMART" id="SM00290">
    <property type="entry name" value="ZnF_UBP"/>
    <property type="match status" value="1"/>
</dbReference>
<feature type="region of interest" description="Disordered" evidence="12">
    <location>
        <begin position="1"/>
        <end position="30"/>
    </location>
</feature>
<sequence length="695" mass="75716">MGKRVKKKATRNAQKEKQFPTSSPKNVSQKIVPTLEVDGVSAVKEARVCPHLDTSVNLDKLSLKIASLDSLKCDDCRVVDRRASKVKGKHGKKASGSASESKSIWVCLECGHLTCGGVGLPTTPQSHATRHAKQNHHPLAVQFANPNLRWCFSCNTLIPVQTLKENGEQKDALSDVVKLLKSWPSSENSMDVEDVWFGGGGGSVTSEMKSVGAPVSSENGGGGYTVKGLVNLGNTCFFNSIMQNLLAMDKLRDYFLRLEEPVGSLSVSLKKLFLETNPSSSSSAKNVINPQSLFNSVCAMASQFKGYQQQDSHELLRFLLDGICTEESGVRNHARSSERDGVVSNTLLLLWMPCLVDKFLAPLVVWNVATLQSYTSHLSLPLPTKKSPSKSIMPSRSRKQKPPPKRRGKFVMKVNPASNASPADDVPIPTITTASENISQITVKESGISSDSSTLIDNVEPATVLNGHGNQAVDSSDILSWLDYLEPTTVSSDDMVTEFTSKTHVAHDDEALLFQAIEASKQVNSHGSEETPALADDSWLDYLEPSSSSNGRIMASQNDSAEVQNSGVDNDVFWENEQPLKVQESEIIFLPYEELPPTSTVMATSATSSSVGYEQEPSDFDGFGGLFDEPSFSPKPNTPGSVSNVKALLEQRVRLKNKLQEPVSNGVIEYEYSLSNGVRNSMKFLRWTINVIAVE</sequence>
<dbReference type="PROSITE" id="PS00972">
    <property type="entry name" value="USP_1"/>
    <property type="match status" value="1"/>
</dbReference>
<evidence type="ECO:0000256" key="11">
    <source>
        <dbReference type="PROSITE-ProRule" id="PRU00502"/>
    </source>
</evidence>
<dbReference type="Pfam" id="PF02148">
    <property type="entry name" value="zf-UBP"/>
    <property type="match status" value="1"/>
</dbReference>
<dbReference type="InterPro" id="IPR028889">
    <property type="entry name" value="USP"/>
</dbReference>
<dbReference type="GO" id="GO:0005634">
    <property type="term" value="C:nucleus"/>
    <property type="evidence" value="ECO:0007669"/>
    <property type="project" value="TreeGrafter"/>
</dbReference>
<comment type="similarity">
    <text evidence="2">Belongs to the peptidase C19 family.</text>
</comment>
<evidence type="ECO:0000256" key="9">
    <source>
        <dbReference type="ARBA" id="ARBA00022833"/>
    </source>
</evidence>
<dbReference type="GO" id="GO:0005829">
    <property type="term" value="C:cytosol"/>
    <property type="evidence" value="ECO:0007669"/>
    <property type="project" value="TreeGrafter"/>
</dbReference>
<feature type="compositionally biased region" description="Polar residues" evidence="12">
    <location>
        <begin position="19"/>
        <end position="30"/>
    </location>
</feature>
<keyword evidence="6 11" id="KW-0863">Zinc-finger</keyword>
<dbReference type="Pfam" id="PF00443">
    <property type="entry name" value="UCH"/>
    <property type="match status" value="1"/>
</dbReference>
<dbReference type="AlphaFoldDB" id="A0AA38THW6"/>
<evidence type="ECO:0000256" key="2">
    <source>
        <dbReference type="ARBA" id="ARBA00009085"/>
    </source>
</evidence>
<evidence type="ECO:0000256" key="12">
    <source>
        <dbReference type="SAM" id="MobiDB-lite"/>
    </source>
</evidence>
<dbReference type="InterPro" id="IPR001394">
    <property type="entry name" value="Peptidase_C19_UCH"/>
</dbReference>
<evidence type="ECO:0000259" key="13">
    <source>
        <dbReference type="PROSITE" id="PS50235"/>
    </source>
</evidence>